<evidence type="ECO:0000256" key="3">
    <source>
        <dbReference type="SAM" id="SignalP"/>
    </source>
</evidence>
<dbReference type="InterPro" id="IPR050498">
    <property type="entry name" value="Ycf3"/>
</dbReference>
<feature type="signal peptide" evidence="3">
    <location>
        <begin position="1"/>
        <end position="23"/>
    </location>
</feature>
<dbReference type="PANTHER" id="PTHR44858">
    <property type="entry name" value="TETRATRICOPEPTIDE REPEAT PROTEIN 6"/>
    <property type="match status" value="1"/>
</dbReference>
<evidence type="ECO:0000256" key="1">
    <source>
        <dbReference type="ARBA" id="ARBA00022737"/>
    </source>
</evidence>
<keyword evidence="2" id="KW-0802">TPR repeat</keyword>
<dbReference type="RefSeq" id="WP_007619722.1">
    <property type="nucleotide sequence ID" value="NZ_BAEO01000027.1"/>
</dbReference>
<dbReference type="SUPFAM" id="SSF48452">
    <property type="entry name" value="TPR-like"/>
    <property type="match status" value="1"/>
</dbReference>
<dbReference type="PANTHER" id="PTHR44858:SF1">
    <property type="entry name" value="UDP-N-ACETYLGLUCOSAMINE--PEPTIDE N-ACETYLGLUCOSAMINYLTRANSFERASE SPINDLY-RELATED"/>
    <property type="match status" value="1"/>
</dbReference>
<dbReference type="eggNOG" id="COG0457">
    <property type="taxonomic scope" value="Bacteria"/>
</dbReference>
<reference evidence="4 5" key="1">
    <citation type="journal article" date="2017" name="Antonie Van Leeuwenhoek">
        <title>Rhizobium rhizosphaerae sp. nov., a novel species isolated from rice rhizosphere.</title>
        <authorList>
            <person name="Zhao J.J."/>
            <person name="Zhang J."/>
            <person name="Zhang R.J."/>
            <person name="Zhang C.W."/>
            <person name="Yin H.Q."/>
            <person name="Zhang X.X."/>
        </authorList>
    </citation>
    <scope>NUCLEOTIDE SEQUENCE [LARGE SCALE GENOMIC DNA]</scope>
    <source>
        <strain evidence="4 5">BSs20135</strain>
    </source>
</reference>
<dbReference type="OrthoDB" id="255821at2"/>
<dbReference type="EMBL" id="BAEO01000027">
    <property type="protein sequence ID" value="GAC19180.1"/>
    <property type="molecule type" value="Genomic_DNA"/>
</dbReference>
<proteinExistence type="predicted"/>
<comment type="caution">
    <text evidence="4">The sequence shown here is derived from an EMBL/GenBank/DDBJ whole genome shotgun (WGS) entry which is preliminary data.</text>
</comment>
<dbReference type="Gene3D" id="1.25.40.10">
    <property type="entry name" value="Tetratricopeptide repeat domain"/>
    <property type="match status" value="1"/>
</dbReference>
<dbReference type="STRING" id="493475.GARC_2213"/>
<feature type="chain" id="PRO_5003898132" evidence="3">
    <location>
        <begin position="24"/>
        <end position="233"/>
    </location>
</feature>
<gene>
    <name evidence="4" type="ORF">GARC_2213</name>
</gene>
<dbReference type="AlphaFoldDB" id="K6Z6V1"/>
<evidence type="ECO:0000313" key="5">
    <source>
        <dbReference type="Proteomes" id="UP000006327"/>
    </source>
</evidence>
<evidence type="ECO:0000313" key="4">
    <source>
        <dbReference type="EMBL" id="GAC19180.1"/>
    </source>
</evidence>
<organism evidence="4 5">
    <name type="scientific">Paraglaciecola arctica BSs20135</name>
    <dbReference type="NCBI Taxonomy" id="493475"/>
    <lineage>
        <taxon>Bacteria</taxon>
        <taxon>Pseudomonadati</taxon>
        <taxon>Pseudomonadota</taxon>
        <taxon>Gammaproteobacteria</taxon>
        <taxon>Alteromonadales</taxon>
        <taxon>Alteromonadaceae</taxon>
        <taxon>Paraglaciecola</taxon>
    </lineage>
</organism>
<dbReference type="InterPro" id="IPR011990">
    <property type="entry name" value="TPR-like_helical_dom_sf"/>
</dbReference>
<evidence type="ECO:0000256" key="2">
    <source>
        <dbReference type="ARBA" id="ARBA00022803"/>
    </source>
</evidence>
<keyword evidence="5" id="KW-1185">Reference proteome</keyword>
<protein>
    <submittedName>
        <fullName evidence="4">Uncharacterized protein</fullName>
    </submittedName>
</protein>
<name>K6Z6V1_9ALTE</name>
<keyword evidence="3" id="KW-0732">Signal</keyword>
<keyword evidence="1" id="KW-0677">Repeat</keyword>
<accession>K6Z6V1</accession>
<sequence>MKFTNVVFSVMCIALLNSCSSLIADIETGPSVSEVSLESLTPLQIEVADLQAMPNLYLEQAGNRKSTLSSQTRNQFQGALALKQQGKLAQAKEILVTLAEEHPELSGIWLQLALVSKQQNTDDIEQKREDMLEYLNKAIAANPLNYLAQNELALVLRQQGQFQQSLSHYELALKSWPAFAPAYLNRGILYDLYMGKKSLALAEYELYQALSNDDSRQLKGWIIDLQRQIKNAE</sequence>
<dbReference type="Proteomes" id="UP000006327">
    <property type="component" value="Unassembled WGS sequence"/>
</dbReference>